<protein>
    <submittedName>
        <fullName evidence="1">Uncharacterized protein</fullName>
    </submittedName>
</protein>
<evidence type="ECO:0000313" key="2">
    <source>
        <dbReference type="Proteomes" id="UP000250266"/>
    </source>
</evidence>
<keyword evidence="2" id="KW-1185">Reference proteome</keyword>
<evidence type="ECO:0000313" key="1">
    <source>
        <dbReference type="EMBL" id="OCK72932.1"/>
    </source>
</evidence>
<dbReference type="AlphaFoldDB" id="A0A8E2J865"/>
<reference evidence="1 2" key="1">
    <citation type="journal article" date="2016" name="Nat. Commun.">
        <title>Ectomycorrhizal ecology is imprinted in the genome of the dominant symbiotic fungus Cenococcum geophilum.</title>
        <authorList>
            <consortium name="DOE Joint Genome Institute"/>
            <person name="Peter M."/>
            <person name="Kohler A."/>
            <person name="Ohm R.A."/>
            <person name="Kuo A."/>
            <person name="Krutzmann J."/>
            <person name="Morin E."/>
            <person name="Arend M."/>
            <person name="Barry K.W."/>
            <person name="Binder M."/>
            <person name="Choi C."/>
            <person name="Clum A."/>
            <person name="Copeland A."/>
            <person name="Grisel N."/>
            <person name="Haridas S."/>
            <person name="Kipfer T."/>
            <person name="LaButti K."/>
            <person name="Lindquist E."/>
            <person name="Lipzen A."/>
            <person name="Maire R."/>
            <person name="Meier B."/>
            <person name="Mihaltcheva S."/>
            <person name="Molinier V."/>
            <person name="Murat C."/>
            <person name="Poggeler S."/>
            <person name="Quandt C.A."/>
            <person name="Sperisen C."/>
            <person name="Tritt A."/>
            <person name="Tisserant E."/>
            <person name="Crous P.W."/>
            <person name="Henrissat B."/>
            <person name="Nehls U."/>
            <person name="Egli S."/>
            <person name="Spatafora J.W."/>
            <person name="Grigoriev I.V."/>
            <person name="Martin F.M."/>
        </authorList>
    </citation>
    <scope>NUCLEOTIDE SEQUENCE [LARGE SCALE GENOMIC DNA]</scope>
    <source>
        <strain evidence="1 2">CBS 459.81</strain>
    </source>
</reference>
<name>A0A8E2J865_9PEZI</name>
<accession>A0A8E2J865</accession>
<sequence>MDGRKNRIGLAFPGQYPLFNQQGPSLPLSTADDLRAYRQARVSFKGSSTHSLESVLKDAWFTSSSDMNSSVVTKLYSYESTEYNTTLTKVPGSPIPIPQPRAILSDTPRPWLGMGVDVELDVDDEVDTRFDEVVQLELHAWENGDDEVTTTSAVLVSLADIMVVGEDSDMIDFLMNMMIYYVD</sequence>
<dbReference type="EMBL" id="KV746152">
    <property type="protein sequence ID" value="OCK72932.1"/>
    <property type="molecule type" value="Genomic_DNA"/>
</dbReference>
<proteinExistence type="predicted"/>
<dbReference type="Proteomes" id="UP000250266">
    <property type="component" value="Unassembled WGS sequence"/>
</dbReference>
<organism evidence="1 2">
    <name type="scientific">Lepidopterella palustris CBS 459.81</name>
    <dbReference type="NCBI Taxonomy" id="1314670"/>
    <lineage>
        <taxon>Eukaryota</taxon>
        <taxon>Fungi</taxon>
        <taxon>Dikarya</taxon>
        <taxon>Ascomycota</taxon>
        <taxon>Pezizomycotina</taxon>
        <taxon>Dothideomycetes</taxon>
        <taxon>Pleosporomycetidae</taxon>
        <taxon>Mytilinidiales</taxon>
        <taxon>Argynnaceae</taxon>
        <taxon>Lepidopterella</taxon>
    </lineage>
</organism>
<gene>
    <name evidence="1" type="ORF">K432DRAFT_411199</name>
</gene>